<dbReference type="PROSITE" id="PS00333">
    <property type="entry name" value="DNA_LIGASE_A2"/>
    <property type="match status" value="1"/>
</dbReference>
<evidence type="ECO:0000256" key="6">
    <source>
        <dbReference type="ARBA" id="ARBA00022705"/>
    </source>
</evidence>
<comment type="caution">
    <text evidence="20">The sequence shown here is derived from an EMBL/GenBank/DDBJ whole genome shotgun (WGS) entry which is preliminary data.</text>
</comment>
<dbReference type="InterPro" id="IPR012309">
    <property type="entry name" value="DNA_ligase_ATP-dep_C"/>
</dbReference>
<dbReference type="GO" id="GO:0006281">
    <property type="term" value="P:DNA repair"/>
    <property type="evidence" value="ECO:0007669"/>
    <property type="project" value="UniProtKB-KW"/>
</dbReference>
<evidence type="ECO:0000256" key="7">
    <source>
        <dbReference type="ARBA" id="ARBA00022741"/>
    </source>
</evidence>
<evidence type="ECO:0000256" key="4">
    <source>
        <dbReference type="ARBA" id="ARBA00022598"/>
    </source>
</evidence>
<dbReference type="InterPro" id="IPR016059">
    <property type="entry name" value="DNA_ligase_ATP-dep_CS"/>
</dbReference>
<evidence type="ECO:0000256" key="12">
    <source>
        <dbReference type="ARBA" id="ARBA00023242"/>
    </source>
</evidence>
<comment type="subcellular location">
    <subcellularLocation>
        <location evidence="1">Nucleus</location>
    </subcellularLocation>
</comment>
<evidence type="ECO:0000256" key="11">
    <source>
        <dbReference type="ARBA" id="ARBA00023204"/>
    </source>
</evidence>
<feature type="compositionally biased region" description="Basic and acidic residues" evidence="18">
    <location>
        <begin position="42"/>
        <end position="55"/>
    </location>
</feature>
<comment type="similarity">
    <text evidence="2 17">Belongs to the ATP-dependent DNA ligase family.</text>
</comment>
<keyword evidence="10" id="KW-0233">DNA recombination</keyword>
<gene>
    <name evidence="20" type="primary">cdc17</name>
    <name evidence="20" type="ORF">BM221_000394</name>
</gene>
<evidence type="ECO:0000256" key="15">
    <source>
        <dbReference type="ARBA" id="ARBA00041131"/>
    </source>
</evidence>
<keyword evidence="4 20" id="KW-0436">Ligase</keyword>
<dbReference type="CDD" id="cd07969">
    <property type="entry name" value="OBF_DNA_ligase_I"/>
    <property type="match status" value="1"/>
</dbReference>
<dbReference type="GO" id="GO:1903461">
    <property type="term" value="P:Okazaki fragment processing involved in mitotic DNA replication"/>
    <property type="evidence" value="ECO:0007669"/>
    <property type="project" value="TreeGrafter"/>
</dbReference>
<keyword evidence="8" id="KW-0227">DNA damage</keyword>
<reference evidence="20 21" key="1">
    <citation type="journal article" date="2016" name="Appl. Microbiol. Biotechnol.">
        <title>Characterization of T-DNA insertion mutants with decreased virulence in the entomopathogenic fungus Beauveria bassiana JEF-007.</title>
        <authorList>
            <person name="Kim S."/>
            <person name="Lee S.J."/>
            <person name="Nai Y.S."/>
            <person name="Yu J.S."/>
            <person name="Lee M.R."/>
            <person name="Yang Y.T."/>
            <person name="Kim J.S."/>
        </authorList>
    </citation>
    <scope>NUCLEOTIDE SEQUENCE [LARGE SCALE GENOMIC DNA]</scope>
    <source>
        <strain evidence="20 21">JEF-007</strain>
    </source>
</reference>
<dbReference type="OMA" id="WIKYKRD"/>
<evidence type="ECO:0000256" key="9">
    <source>
        <dbReference type="ARBA" id="ARBA00022840"/>
    </source>
</evidence>
<dbReference type="Proteomes" id="UP000235728">
    <property type="component" value="Unassembled WGS sequence"/>
</dbReference>
<evidence type="ECO:0000313" key="21">
    <source>
        <dbReference type="Proteomes" id="UP000235728"/>
    </source>
</evidence>
<dbReference type="NCBIfam" id="TIGR00574">
    <property type="entry name" value="dnl1"/>
    <property type="match status" value="1"/>
</dbReference>
<dbReference type="Gene3D" id="3.30.1490.70">
    <property type="match status" value="1"/>
</dbReference>
<dbReference type="InterPro" id="IPR000977">
    <property type="entry name" value="DNA_ligase_ATP-dep"/>
</dbReference>
<evidence type="ECO:0000256" key="16">
    <source>
        <dbReference type="ARBA" id="ARBA00041666"/>
    </source>
</evidence>
<evidence type="ECO:0000256" key="5">
    <source>
        <dbReference type="ARBA" id="ARBA00022618"/>
    </source>
</evidence>
<keyword evidence="9" id="KW-0067">ATP-binding</keyword>
<dbReference type="Gene3D" id="2.40.50.140">
    <property type="entry name" value="Nucleic acid-binding proteins"/>
    <property type="match status" value="1"/>
</dbReference>
<feature type="region of interest" description="Disordered" evidence="18">
    <location>
        <begin position="714"/>
        <end position="750"/>
    </location>
</feature>
<dbReference type="EMBL" id="MRVG01000001">
    <property type="protein sequence ID" value="PMB72977.1"/>
    <property type="molecule type" value="Genomic_DNA"/>
</dbReference>
<evidence type="ECO:0000256" key="8">
    <source>
        <dbReference type="ARBA" id="ARBA00022763"/>
    </source>
</evidence>
<name>A0A2N6P0D4_BEABA</name>
<evidence type="ECO:0000256" key="18">
    <source>
        <dbReference type="SAM" id="MobiDB-lite"/>
    </source>
</evidence>
<dbReference type="GO" id="GO:0003677">
    <property type="term" value="F:DNA binding"/>
    <property type="evidence" value="ECO:0007669"/>
    <property type="project" value="InterPro"/>
</dbReference>
<dbReference type="InterPro" id="IPR012310">
    <property type="entry name" value="DNA_ligase_ATP-dep_cent"/>
</dbReference>
<dbReference type="GO" id="GO:0005634">
    <property type="term" value="C:nucleus"/>
    <property type="evidence" value="ECO:0007669"/>
    <property type="project" value="UniProtKB-SubCell"/>
</dbReference>
<dbReference type="InterPro" id="IPR012308">
    <property type="entry name" value="DNA_ligase_ATP-dep_N"/>
</dbReference>
<dbReference type="EC" id="6.5.1.1" evidence="3"/>
<dbReference type="InterPro" id="IPR012340">
    <property type="entry name" value="NA-bd_OB-fold"/>
</dbReference>
<dbReference type="AlphaFoldDB" id="A0A2N6P0D4"/>
<dbReference type="GO" id="GO:0071897">
    <property type="term" value="P:DNA biosynthetic process"/>
    <property type="evidence" value="ECO:0007669"/>
    <property type="project" value="InterPro"/>
</dbReference>
<keyword evidence="5" id="KW-0132">Cell division</keyword>
<dbReference type="Pfam" id="PF04679">
    <property type="entry name" value="DNA_ligase_A_C"/>
    <property type="match status" value="1"/>
</dbReference>
<dbReference type="SUPFAM" id="SSF117018">
    <property type="entry name" value="ATP-dependent DNA ligase DNA-binding domain"/>
    <property type="match status" value="1"/>
</dbReference>
<dbReference type="Pfam" id="PF04675">
    <property type="entry name" value="DNA_ligase_A_N"/>
    <property type="match status" value="1"/>
</dbReference>
<dbReference type="CDD" id="cd07900">
    <property type="entry name" value="Adenylation_DNA_ligase_I_Euk"/>
    <property type="match status" value="1"/>
</dbReference>
<evidence type="ECO:0000259" key="19">
    <source>
        <dbReference type="PROSITE" id="PS50160"/>
    </source>
</evidence>
<keyword evidence="6" id="KW-0235">DNA replication</keyword>
<comment type="catalytic activity">
    <reaction evidence="14">
        <text>ATP + (deoxyribonucleotide)n-3'-hydroxyl + 5'-phospho-(deoxyribonucleotide)m = (deoxyribonucleotide)n+m + AMP + diphosphate.</text>
        <dbReference type="EC" id="6.5.1.1"/>
    </reaction>
</comment>
<dbReference type="Pfam" id="PF01068">
    <property type="entry name" value="DNA_ligase_A_M"/>
    <property type="match status" value="1"/>
</dbReference>
<evidence type="ECO:0000256" key="3">
    <source>
        <dbReference type="ARBA" id="ARBA00012727"/>
    </source>
</evidence>
<feature type="compositionally biased region" description="Low complexity" evidence="18">
    <location>
        <begin position="118"/>
        <end position="129"/>
    </location>
</feature>
<keyword evidence="11" id="KW-0234">DNA repair</keyword>
<feature type="region of interest" description="Disordered" evidence="18">
    <location>
        <begin position="1"/>
        <end position="163"/>
    </location>
</feature>
<dbReference type="GO" id="GO:0051301">
    <property type="term" value="P:cell division"/>
    <property type="evidence" value="ECO:0007669"/>
    <property type="project" value="UniProtKB-KW"/>
</dbReference>
<keyword evidence="13" id="KW-0131">Cell cycle</keyword>
<dbReference type="GO" id="GO:0003910">
    <property type="term" value="F:DNA ligase (ATP) activity"/>
    <property type="evidence" value="ECO:0007669"/>
    <property type="project" value="UniProtKB-EC"/>
</dbReference>
<evidence type="ECO:0000313" key="20">
    <source>
        <dbReference type="EMBL" id="PMB72977.1"/>
    </source>
</evidence>
<evidence type="ECO:0000256" key="10">
    <source>
        <dbReference type="ARBA" id="ARBA00023172"/>
    </source>
</evidence>
<dbReference type="InterPro" id="IPR036599">
    <property type="entry name" value="DNA_ligase_N_sf"/>
</dbReference>
<proteinExistence type="inferred from homology"/>
<feature type="compositionally biased region" description="Basic and acidic residues" evidence="18">
    <location>
        <begin position="62"/>
        <end position="75"/>
    </location>
</feature>
<dbReference type="FunFam" id="2.40.50.140:FF:000062">
    <property type="entry name" value="DNA ligase"/>
    <property type="match status" value="1"/>
</dbReference>
<evidence type="ECO:0000256" key="2">
    <source>
        <dbReference type="ARBA" id="ARBA00007572"/>
    </source>
</evidence>
<dbReference type="PANTHER" id="PTHR45674:SF4">
    <property type="entry name" value="DNA LIGASE 1"/>
    <property type="match status" value="1"/>
</dbReference>
<dbReference type="SUPFAM" id="SSF56091">
    <property type="entry name" value="DNA ligase/mRNA capping enzyme, catalytic domain"/>
    <property type="match status" value="1"/>
</dbReference>
<dbReference type="Gene3D" id="3.30.470.30">
    <property type="entry name" value="DNA ligase/mRNA capping enzyme"/>
    <property type="match status" value="1"/>
</dbReference>
<feature type="compositionally biased region" description="Basic and acidic residues" evidence="18">
    <location>
        <begin position="130"/>
        <end position="145"/>
    </location>
</feature>
<dbReference type="SUPFAM" id="SSF50249">
    <property type="entry name" value="Nucleic acid-binding proteins"/>
    <property type="match status" value="1"/>
</dbReference>
<dbReference type="GO" id="GO:0005739">
    <property type="term" value="C:mitochondrion"/>
    <property type="evidence" value="ECO:0007669"/>
    <property type="project" value="TreeGrafter"/>
</dbReference>
<dbReference type="GO" id="GO:0005524">
    <property type="term" value="F:ATP binding"/>
    <property type="evidence" value="ECO:0007669"/>
    <property type="project" value="UniProtKB-KW"/>
</dbReference>
<evidence type="ECO:0000256" key="14">
    <source>
        <dbReference type="ARBA" id="ARBA00034003"/>
    </source>
</evidence>
<dbReference type="PANTHER" id="PTHR45674">
    <property type="entry name" value="DNA LIGASE 1/3 FAMILY MEMBER"/>
    <property type="match status" value="1"/>
</dbReference>
<evidence type="ECO:0000256" key="17">
    <source>
        <dbReference type="RuleBase" id="RU004196"/>
    </source>
</evidence>
<dbReference type="InterPro" id="IPR050191">
    <property type="entry name" value="ATP-dep_DNA_ligase"/>
</dbReference>
<dbReference type="PROSITE" id="PS50160">
    <property type="entry name" value="DNA_LIGASE_A3"/>
    <property type="match status" value="1"/>
</dbReference>
<dbReference type="Gene3D" id="1.10.3260.10">
    <property type="entry name" value="DNA ligase, ATP-dependent, N-terminal domain"/>
    <property type="match status" value="1"/>
</dbReference>
<dbReference type="GO" id="GO:0006310">
    <property type="term" value="P:DNA recombination"/>
    <property type="evidence" value="ECO:0007669"/>
    <property type="project" value="UniProtKB-KW"/>
</dbReference>
<accession>A0A2N6P0D4</accession>
<evidence type="ECO:0000256" key="13">
    <source>
        <dbReference type="ARBA" id="ARBA00023306"/>
    </source>
</evidence>
<feature type="domain" description="ATP-dependent DNA ligase family profile" evidence="19">
    <location>
        <begin position="475"/>
        <end position="612"/>
    </location>
</feature>
<dbReference type="FunFam" id="3.30.470.30:FF:000002">
    <property type="entry name" value="DNA ligase"/>
    <property type="match status" value="1"/>
</dbReference>
<keyword evidence="7" id="KW-0547">Nucleotide-binding</keyword>
<keyword evidence="12" id="KW-0539">Nucleus</keyword>
<protein>
    <recommendedName>
        <fullName evidence="15">DNA ligase 1</fullName>
        <ecNumber evidence="3">6.5.1.1</ecNumber>
    </recommendedName>
    <alternativeName>
        <fullName evidence="16">DNA ligase I</fullName>
    </alternativeName>
</protein>
<evidence type="ECO:0000256" key="1">
    <source>
        <dbReference type="ARBA" id="ARBA00004123"/>
    </source>
</evidence>
<organism evidence="20 21">
    <name type="scientific">Beauveria bassiana</name>
    <name type="common">White muscardine disease fungus</name>
    <name type="synonym">Tritirachium shiotae</name>
    <dbReference type="NCBI Taxonomy" id="176275"/>
    <lineage>
        <taxon>Eukaryota</taxon>
        <taxon>Fungi</taxon>
        <taxon>Dikarya</taxon>
        <taxon>Ascomycota</taxon>
        <taxon>Pezizomycotina</taxon>
        <taxon>Sordariomycetes</taxon>
        <taxon>Hypocreomycetidae</taxon>
        <taxon>Hypocreales</taxon>
        <taxon>Cordycipitaceae</taxon>
        <taxon>Beauveria</taxon>
    </lineage>
</organism>
<sequence>MAPKQATLGKFFGSKSDGPARQSKLAFSTKPKTEAAAADDSSSTKENTDPGSDSKKRIRSGTNDDSKKASVKKQDDEDSAPVAKRPRRRRVKIESDDEEVIPTTEPIKKEEQMDSPTKVESSAESSPEPSVKKEKGTDQEFKEEAAAESGSDMEEKPEVAAKARKLAQTKLNSKTKDPYPDWKPGAPVPYAALCTTFSLIEMTTKRLIIMEHCALFLRQVMRLTPDDLLPTVLLMINKLAPDYAGIELGIGESLIMKAIGESTGRSLQVIKADQKDIGDLGLVALKSRSTQPTMFKPKPLTVRGVHQGLMGIATVSGNGAQGRKVDGIKKLLSASDAHNTGKVDITKDKGGASEAKYIIRFLEGKLRLGLAEKTVLVSLAQAVVCHEADQRGKLPSTSDMEKGESILKTVYSIFSRNSEDLSKKYPDILAKLHSWVKDDTKSFVLDCETVAWDMVEKTVLPFQQLMTRKKKDVKVEDVKVKVCVFAFDLLYLNGQPVVEKPLRERRELLRQAFAPVEGEFALATSMDGQELDDIQVFLDESVKASCEGLMVKMLDGTESGYEPSKRSRNWLKIKKDYLSGVGDSLDLVVLGAYYGRGKRTSVYGAFLLACYNPNSDTYETVCNIGTGFSEQVLEELHASLSALVIDRPKPFYAHSAGNQHQPDVWFEPQHVWEVKTADLTLSPRYKAGCKEGVDPAGGKGISLRFPRFIKIRDDKKPDEATSSRQVAEMYRKQESVTKNKGPAVDDDFEY</sequence>